<dbReference type="EMBL" id="ADBJ01000002">
    <property type="protein sequence ID" value="EFA86537.1"/>
    <property type="molecule type" value="Genomic_DNA"/>
</dbReference>
<evidence type="ECO:0000256" key="1">
    <source>
        <dbReference type="ARBA" id="ARBA00001933"/>
    </source>
</evidence>
<dbReference type="CDD" id="cd06446">
    <property type="entry name" value="Trp-synth_B"/>
    <property type="match status" value="1"/>
</dbReference>
<dbReference type="PANTHER" id="PTHR48077:SF3">
    <property type="entry name" value="TRYPTOPHAN SYNTHASE"/>
    <property type="match status" value="1"/>
</dbReference>
<dbReference type="InParanoid" id="D3AW64"/>
<dbReference type="NCBIfam" id="TIGR00263">
    <property type="entry name" value="trpB"/>
    <property type="match status" value="1"/>
</dbReference>
<name>D3AW64_HETP5</name>
<evidence type="ECO:0000256" key="5">
    <source>
        <dbReference type="ARBA" id="ARBA00022822"/>
    </source>
</evidence>
<evidence type="ECO:0000313" key="12">
    <source>
        <dbReference type="EMBL" id="EFA86537.1"/>
    </source>
</evidence>
<dbReference type="CDD" id="cd22271">
    <property type="entry name" value="DPBB_EXP_N-like"/>
    <property type="match status" value="1"/>
</dbReference>
<evidence type="ECO:0000256" key="2">
    <source>
        <dbReference type="ARBA" id="ARBA00004733"/>
    </source>
</evidence>
<evidence type="ECO:0000256" key="8">
    <source>
        <dbReference type="ARBA" id="ARBA00023239"/>
    </source>
</evidence>
<dbReference type="Gene3D" id="3.40.50.1100">
    <property type="match status" value="2"/>
</dbReference>
<keyword evidence="8" id="KW-0456">Lyase</keyword>
<dbReference type="RefSeq" id="XP_020438642.1">
    <property type="nucleotide sequence ID" value="XM_020571368.1"/>
</dbReference>
<evidence type="ECO:0000259" key="11">
    <source>
        <dbReference type="PROSITE" id="PS50842"/>
    </source>
</evidence>
<comment type="pathway">
    <text evidence="2">Amino-acid biosynthesis; L-tryptophan biosynthesis; L-tryptophan from chorismate: step 5/5.</text>
</comment>
<dbReference type="FunFam" id="3.40.50.1100:FF:000004">
    <property type="entry name" value="Tryptophan synthase beta chain"/>
    <property type="match status" value="1"/>
</dbReference>
<dbReference type="STRING" id="670386.D3AW64"/>
<dbReference type="InterPro" id="IPR036052">
    <property type="entry name" value="TrpB-like_PALP_sf"/>
</dbReference>
<dbReference type="GeneID" id="31355870"/>
<proteinExistence type="inferred from homology"/>
<dbReference type="InterPro" id="IPR036908">
    <property type="entry name" value="RlpA-like_sf"/>
</dbReference>
<comment type="catalytic activity">
    <reaction evidence="9">
        <text>(1S,2R)-1-C-(indol-3-yl)glycerol 3-phosphate + L-serine = D-glyceraldehyde 3-phosphate + L-tryptophan + H2O</text>
        <dbReference type="Rhea" id="RHEA:10532"/>
        <dbReference type="ChEBI" id="CHEBI:15377"/>
        <dbReference type="ChEBI" id="CHEBI:33384"/>
        <dbReference type="ChEBI" id="CHEBI:57912"/>
        <dbReference type="ChEBI" id="CHEBI:58866"/>
        <dbReference type="ChEBI" id="CHEBI:59776"/>
        <dbReference type="EC" id="4.2.1.20"/>
    </reaction>
</comment>
<feature type="chain" id="PRO_5003041978" description="tryptophan synthase" evidence="10">
    <location>
        <begin position="22"/>
        <end position="796"/>
    </location>
</feature>
<organism evidence="12 13">
    <name type="scientific">Heterostelium pallidum (strain ATCC 26659 / Pp 5 / PN500)</name>
    <name type="common">Cellular slime mold</name>
    <name type="synonym">Polysphondylium pallidum</name>
    <dbReference type="NCBI Taxonomy" id="670386"/>
    <lineage>
        <taxon>Eukaryota</taxon>
        <taxon>Amoebozoa</taxon>
        <taxon>Evosea</taxon>
        <taxon>Eumycetozoa</taxon>
        <taxon>Dictyostelia</taxon>
        <taxon>Acytosteliales</taxon>
        <taxon>Acytosteliaceae</taxon>
        <taxon>Heterostelium</taxon>
    </lineage>
</organism>
<dbReference type="SUPFAM" id="SSF53686">
    <property type="entry name" value="Tryptophan synthase beta subunit-like PLP-dependent enzymes"/>
    <property type="match status" value="1"/>
</dbReference>
<dbReference type="InterPro" id="IPR006654">
    <property type="entry name" value="Trp_synth_beta"/>
</dbReference>
<evidence type="ECO:0000256" key="3">
    <source>
        <dbReference type="ARBA" id="ARBA00012043"/>
    </source>
</evidence>
<evidence type="ECO:0000313" key="13">
    <source>
        <dbReference type="Proteomes" id="UP000001396"/>
    </source>
</evidence>
<dbReference type="EC" id="4.2.1.20" evidence="3"/>
<reference evidence="12 13" key="1">
    <citation type="journal article" date="2011" name="Genome Res.">
        <title>Phylogeny-wide analysis of social amoeba genomes highlights ancient origins for complex intercellular communication.</title>
        <authorList>
            <person name="Heidel A.J."/>
            <person name="Lawal H.M."/>
            <person name="Felder M."/>
            <person name="Schilde C."/>
            <person name="Helps N.R."/>
            <person name="Tunggal B."/>
            <person name="Rivero F."/>
            <person name="John U."/>
            <person name="Schleicher M."/>
            <person name="Eichinger L."/>
            <person name="Platzer M."/>
            <person name="Noegel A.A."/>
            <person name="Schaap P."/>
            <person name="Gloeckner G."/>
        </authorList>
    </citation>
    <scope>NUCLEOTIDE SEQUENCE [LARGE SCALE GENOMIC DNA]</scope>
    <source>
        <strain evidence="13">ATCC 26659 / Pp 5 / PN500</strain>
    </source>
</reference>
<dbReference type="UniPathway" id="UPA00035">
    <property type="reaction ID" value="UER00044"/>
</dbReference>
<dbReference type="SUPFAM" id="SSF50685">
    <property type="entry name" value="Barwin-like endoglucanases"/>
    <property type="match status" value="1"/>
</dbReference>
<dbReference type="AlphaFoldDB" id="D3AW64"/>
<comment type="cofactor">
    <cofactor evidence="1">
        <name>pyridoxal 5'-phosphate</name>
        <dbReference type="ChEBI" id="CHEBI:597326"/>
    </cofactor>
</comment>
<accession>D3AW64</accession>
<gene>
    <name evidence="12" type="ORF">PPL_00336</name>
</gene>
<keyword evidence="5" id="KW-0822">Tryptophan biosynthesis</keyword>
<dbReference type="InterPro" id="IPR007112">
    <property type="entry name" value="Expansin/allergen_DPBB_dom"/>
</dbReference>
<keyword evidence="10" id="KW-0732">Signal</keyword>
<keyword evidence="4" id="KW-0028">Amino-acid biosynthesis</keyword>
<dbReference type="HAMAP" id="MF_00133">
    <property type="entry name" value="Trp_synth_beta"/>
    <property type="match status" value="1"/>
</dbReference>
<sequence>MYLLKFNICILLLLFLKLVESDPIALGPCGTGSAGPTEQLPRGQCNLPVPTGISLASVSFGFYSNGARCGECYRLIGPRASIVVMIIDVCNMGESCHQNDRAHFVVTNSDFYKIAPSNQTAMIYSLGYQAVSCEHPGNINASFAGGGEGYNDYAYYFRVSLWGNTVGIKSVQVMGSGMQGFQKLRYENGGWTWNKLDDAIKFIFPGTLLITANDMETVIYDFNKAVPFKAYDTHKQFTPAPTVENTTICSMGLVQQYVYDDHVLYGWESYNSFNITEYTVDDTDDPYSGQSNIRITLNPGGGLAFSRDGGFATKYLKSFKFAARASEQCAMKVFFSERLGTRGYRVLDLAVQQPEQADNILHRRRSVPSSEGGTGQIVLTGISGAPSGTGTLADLLTLSPTTKGKMDSNIDTTPGYFGEFGGAFVPDALKLKVLDRLEAEFLKYKDDPEFNKELEFYQREYVGRESPLTLANNLTKQIGGAKIYLKREDLNHTGSHKINNAIGQILLAKRMGAKRVIAETGAGQHGVATATACAVFGMECIIYMGKLDTERQALNVFRMELLGAKVISVDKGQGRLKDAVDAALGDLLENFDHTFYLLGSAVGPHPYPTIVQYFQSVISKESKKQVLEKEGKLPTAVVACCGGGSNAIGAFQNYIDEPSVRLVGVEPTEAASISQGVPFVIHGFRSMTLIDDNGVPKPTYSIASGLDYPSVSPIHAYLNQTKRAEYATVSGEEALEAFQTLSKCEGIIPALESSHAVAHAIKLAKQLKPDDIVVINISGRGDKDVEQVSKMLSAKQ</sequence>
<feature type="signal peptide" evidence="10">
    <location>
        <begin position="1"/>
        <end position="21"/>
    </location>
</feature>
<feature type="domain" description="Expansin-like EG45" evidence="11">
    <location>
        <begin position="26"/>
        <end position="138"/>
    </location>
</feature>
<dbReference type="Gene3D" id="2.40.40.10">
    <property type="entry name" value="RlpA-like domain"/>
    <property type="match status" value="1"/>
</dbReference>
<evidence type="ECO:0000256" key="7">
    <source>
        <dbReference type="ARBA" id="ARBA00023141"/>
    </source>
</evidence>
<dbReference type="InterPro" id="IPR006653">
    <property type="entry name" value="Trp_synth_b_CS"/>
</dbReference>
<keyword evidence="13" id="KW-1185">Reference proteome</keyword>
<dbReference type="PROSITE" id="PS00168">
    <property type="entry name" value="TRP_SYNTHASE_BETA"/>
    <property type="match status" value="1"/>
</dbReference>
<keyword evidence="7" id="KW-0057">Aromatic amino acid biosynthesis</keyword>
<dbReference type="InterPro" id="IPR023026">
    <property type="entry name" value="Trp_synth_beta/beta-like"/>
</dbReference>
<dbReference type="PROSITE" id="PS50842">
    <property type="entry name" value="EXPANSIN_EG45"/>
    <property type="match status" value="1"/>
</dbReference>
<dbReference type="PANTHER" id="PTHR48077">
    <property type="entry name" value="TRYPTOPHAN SYNTHASE-RELATED"/>
    <property type="match status" value="1"/>
</dbReference>
<evidence type="ECO:0000256" key="4">
    <source>
        <dbReference type="ARBA" id="ARBA00022605"/>
    </source>
</evidence>
<dbReference type="Proteomes" id="UP000001396">
    <property type="component" value="Unassembled WGS sequence"/>
</dbReference>
<dbReference type="InterPro" id="IPR001926">
    <property type="entry name" value="TrpB-like_PALP"/>
</dbReference>
<evidence type="ECO:0000256" key="10">
    <source>
        <dbReference type="SAM" id="SignalP"/>
    </source>
</evidence>
<protein>
    <recommendedName>
        <fullName evidence="3">tryptophan synthase</fullName>
        <ecNumber evidence="3">4.2.1.20</ecNumber>
    </recommendedName>
</protein>
<keyword evidence="6" id="KW-0663">Pyridoxal phosphate</keyword>
<dbReference type="GO" id="GO:0005737">
    <property type="term" value="C:cytoplasm"/>
    <property type="evidence" value="ECO:0007669"/>
    <property type="project" value="TreeGrafter"/>
</dbReference>
<dbReference type="GO" id="GO:0004834">
    <property type="term" value="F:tryptophan synthase activity"/>
    <property type="evidence" value="ECO:0007669"/>
    <property type="project" value="UniProtKB-EC"/>
</dbReference>
<dbReference type="Pfam" id="PF00291">
    <property type="entry name" value="PALP"/>
    <property type="match status" value="1"/>
</dbReference>
<evidence type="ECO:0000256" key="6">
    <source>
        <dbReference type="ARBA" id="ARBA00022898"/>
    </source>
</evidence>
<evidence type="ECO:0000256" key="9">
    <source>
        <dbReference type="ARBA" id="ARBA00049047"/>
    </source>
</evidence>
<comment type="caution">
    <text evidence="12">The sequence shown here is derived from an EMBL/GenBank/DDBJ whole genome shotgun (WGS) entry which is preliminary data.</text>
</comment>